<keyword evidence="4" id="KW-1185">Reference proteome</keyword>
<evidence type="ECO:0000313" key="4">
    <source>
        <dbReference type="Proteomes" id="UP001385951"/>
    </source>
</evidence>
<protein>
    <recommendedName>
        <fullName evidence="2">DUF6533 domain-containing protein</fullName>
    </recommendedName>
</protein>
<feature type="transmembrane region" description="Helical" evidence="1">
    <location>
        <begin position="137"/>
        <end position="156"/>
    </location>
</feature>
<keyword evidence="1" id="KW-1133">Transmembrane helix</keyword>
<feature type="transmembrane region" description="Helical" evidence="1">
    <location>
        <begin position="57"/>
        <end position="76"/>
    </location>
</feature>
<comment type="caution">
    <text evidence="3">The sequence shown here is derived from an EMBL/GenBank/DDBJ whole genome shotgun (WGS) entry which is preliminary data.</text>
</comment>
<feature type="transmembrane region" description="Helical" evidence="1">
    <location>
        <begin position="96"/>
        <end position="116"/>
    </location>
</feature>
<feature type="transmembrane region" description="Helical" evidence="1">
    <location>
        <begin position="20"/>
        <end position="37"/>
    </location>
</feature>
<evidence type="ECO:0000259" key="2">
    <source>
        <dbReference type="Pfam" id="PF20151"/>
    </source>
</evidence>
<proteinExistence type="predicted"/>
<reference evidence="3 4" key="1">
    <citation type="submission" date="2022-09" db="EMBL/GenBank/DDBJ databases">
        <authorList>
            <person name="Palmer J.M."/>
        </authorList>
    </citation>
    <scope>NUCLEOTIDE SEQUENCE [LARGE SCALE GENOMIC DNA]</scope>
    <source>
        <strain evidence="3 4">DSM 7382</strain>
    </source>
</reference>
<evidence type="ECO:0000256" key="1">
    <source>
        <dbReference type="SAM" id="Phobius"/>
    </source>
</evidence>
<feature type="domain" description="DUF6533" evidence="2">
    <location>
        <begin position="27"/>
        <end position="66"/>
    </location>
</feature>
<gene>
    <name evidence="3" type="ORF">QCA50_021178</name>
</gene>
<organism evidence="3 4">
    <name type="scientific">Cerrena zonata</name>
    <dbReference type="NCBI Taxonomy" id="2478898"/>
    <lineage>
        <taxon>Eukaryota</taxon>
        <taxon>Fungi</taxon>
        <taxon>Dikarya</taxon>
        <taxon>Basidiomycota</taxon>
        <taxon>Agaricomycotina</taxon>
        <taxon>Agaricomycetes</taxon>
        <taxon>Polyporales</taxon>
        <taxon>Cerrenaceae</taxon>
        <taxon>Cerrena</taxon>
    </lineage>
</organism>
<dbReference type="Pfam" id="PF20151">
    <property type="entry name" value="DUF6533"/>
    <property type="match status" value="1"/>
</dbReference>
<dbReference type="InterPro" id="IPR045340">
    <property type="entry name" value="DUF6533"/>
</dbReference>
<evidence type="ECO:0000313" key="3">
    <source>
        <dbReference type="EMBL" id="KAK7675886.1"/>
    </source>
</evidence>
<feature type="transmembrane region" description="Helical" evidence="1">
    <location>
        <begin position="168"/>
        <end position="188"/>
    </location>
</feature>
<sequence>MADSGLTPEERIEQALAERTAQLLFGAAMTLSVYDLLLSFNKEVEYIWRRKFSMVKILYFTIRYCTALSIFWNIIIRKSIFSSVPIFIVGVVTRSIAVGSDATVLFFTLVATLSTYRDSKKAKVKTRLTTTLIHNGFLQFLGLLAMNVIAVFLNIFSIASSSPTAPHATYFITLLDAVHSILLSNFMINLRSVYQSTGNLSDPGRQSLSIHFASSILGNIGAPLNSSWALNMNGPEQDFLDRIERNR</sequence>
<dbReference type="EMBL" id="JASBNA010000164">
    <property type="protein sequence ID" value="KAK7675886.1"/>
    <property type="molecule type" value="Genomic_DNA"/>
</dbReference>
<keyword evidence="1" id="KW-0472">Membrane</keyword>
<keyword evidence="1" id="KW-0812">Transmembrane</keyword>
<accession>A0AAW0FF83</accession>
<dbReference type="Proteomes" id="UP001385951">
    <property type="component" value="Unassembled WGS sequence"/>
</dbReference>
<dbReference type="AlphaFoldDB" id="A0AAW0FF83"/>
<name>A0AAW0FF83_9APHY</name>